<reference evidence="2" key="1">
    <citation type="submission" date="2021-03" db="EMBL/GenBank/DDBJ databases">
        <title>Comparative genomics and phylogenomic investigation of the class Geoglossomycetes provide insights into ecological specialization and systematics.</title>
        <authorList>
            <person name="Melie T."/>
            <person name="Pirro S."/>
            <person name="Miller A.N."/>
            <person name="Quandt A."/>
        </authorList>
    </citation>
    <scope>NUCLEOTIDE SEQUENCE</scope>
    <source>
        <strain evidence="2">GBOQ0MN5Z8</strain>
    </source>
</reference>
<evidence type="ECO:0000313" key="3">
    <source>
        <dbReference type="Proteomes" id="UP000698800"/>
    </source>
</evidence>
<accession>A0A9P8ICK6</accession>
<evidence type="ECO:0008006" key="4">
    <source>
        <dbReference type="Google" id="ProtNLM"/>
    </source>
</evidence>
<dbReference type="AlphaFoldDB" id="A0A9P8ICK6"/>
<feature type="region of interest" description="Disordered" evidence="1">
    <location>
        <begin position="232"/>
        <end position="279"/>
    </location>
</feature>
<name>A0A9P8ICK6_9PEZI</name>
<feature type="compositionally biased region" description="Acidic residues" evidence="1">
    <location>
        <begin position="236"/>
        <end position="276"/>
    </location>
</feature>
<dbReference type="Proteomes" id="UP000698800">
    <property type="component" value="Unassembled WGS sequence"/>
</dbReference>
<feature type="compositionally biased region" description="Polar residues" evidence="1">
    <location>
        <begin position="57"/>
        <end position="70"/>
    </location>
</feature>
<gene>
    <name evidence="2" type="ORF">FGG08_000799</name>
</gene>
<comment type="caution">
    <text evidence="2">The sequence shown here is derived from an EMBL/GenBank/DDBJ whole genome shotgun (WGS) entry which is preliminary data.</text>
</comment>
<feature type="region of interest" description="Disordered" evidence="1">
    <location>
        <begin position="1"/>
        <end position="74"/>
    </location>
</feature>
<dbReference type="EMBL" id="JAGHQL010000010">
    <property type="protein sequence ID" value="KAH0545028.1"/>
    <property type="molecule type" value="Genomic_DNA"/>
</dbReference>
<protein>
    <recommendedName>
        <fullName evidence="4">C3H1-type domain-containing protein</fullName>
    </recommendedName>
</protein>
<feature type="compositionally biased region" description="Low complexity" evidence="1">
    <location>
        <begin position="40"/>
        <end position="56"/>
    </location>
</feature>
<dbReference type="OrthoDB" id="410307at2759"/>
<feature type="compositionally biased region" description="Basic residues" evidence="1">
    <location>
        <begin position="9"/>
        <end position="21"/>
    </location>
</feature>
<proteinExistence type="predicted"/>
<evidence type="ECO:0000313" key="2">
    <source>
        <dbReference type="EMBL" id="KAH0545028.1"/>
    </source>
</evidence>
<evidence type="ECO:0000256" key="1">
    <source>
        <dbReference type="SAM" id="MobiDB-lite"/>
    </source>
</evidence>
<sequence>MSSTVWRSSQRRSYGRVRARGGRPLLQGHRNRSLVLNNLANSASATDSPSPASAISEETSPDNAGSSTSWVAKRDRHMQLINSSVFDKETQARARAMEETRKQKTRHREERQRLKFMRYLQNSSSKLGRPSAPLVGDGNAHREVIIGDVRYQVMMGGSKLQKAPDDTNSAKATPKKTIVGGVTFLRNYGNTGACNDKHCKLPHVDRAGQIRKTAATNTNRLVSGATLDGKEVAAAAEDESDISSEDEYYDEIDSDDVDSDGLDEELTSPANYEEENREIYRQQDFIHF</sequence>
<keyword evidence="3" id="KW-1185">Reference proteome</keyword>
<organism evidence="2 3">
    <name type="scientific">Glutinoglossum americanum</name>
    <dbReference type="NCBI Taxonomy" id="1670608"/>
    <lineage>
        <taxon>Eukaryota</taxon>
        <taxon>Fungi</taxon>
        <taxon>Dikarya</taxon>
        <taxon>Ascomycota</taxon>
        <taxon>Pezizomycotina</taxon>
        <taxon>Geoglossomycetes</taxon>
        <taxon>Geoglossales</taxon>
        <taxon>Geoglossaceae</taxon>
        <taxon>Glutinoglossum</taxon>
    </lineage>
</organism>